<dbReference type="InterPro" id="IPR019292">
    <property type="entry name" value="McrC"/>
</dbReference>
<organism evidence="1 2">
    <name type="scientific">Hymenobacter setariae</name>
    <dbReference type="NCBI Taxonomy" id="2594794"/>
    <lineage>
        <taxon>Bacteria</taxon>
        <taxon>Pseudomonadati</taxon>
        <taxon>Bacteroidota</taxon>
        <taxon>Cytophagia</taxon>
        <taxon>Cytophagales</taxon>
        <taxon>Hymenobacteraceae</taxon>
        <taxon>Hymenobacter</taxon>
    </lineage>
</organism>
<name>A0A558BJR9_9BACT</name>
<dbReference type="Pfam" id="PF10117">
    <property type="entry name" value="McrBC"/>
    <property type="match status" value="1"/>
</dbReference>
<reference evidence="1 2" key="1">
    <citation type="submission" date="2019-07" db="EMBL/GenBank/DDBJ databases">
        <title>Hymenobacter sp. straun FUR1 Genome sequencing and assembly.</title>
        <authorList>
            <person name="Chhetri G."/>
        </authorList>
    </citation>
    <scope>NUCLEOTIDE SEQUENCE [LARGE SCALE GENOMIC DNA]</scope>
    <source>
        <strain evidence="1 2">Fur1</strain>
    </source>
</reference>
<keyword evidence="2" id="KW-1185">Reference proteome</keyword>
<dbReference type="Proteomes" id="UP000317624">
    <property type="component" value="Unassembled WGS sequence"/>
</dbReference>
<dbReference type="PANTHER" id="PTHR38733:SF1">
    <property type="entry name" value="TYPE IV METHYL-DIRECTED RESTRICTION ENZYME ECOKMCRBC"/>
    <property type="match status" value="1"/>
</dbReference>
<dbReference type="AlphaFoldDB" id="A0A558BJR9"/>
<evidence type="ECO:0008006" key="3">
    <source>
        <dbReference type="Google" id="ProtNLM"/>
    </source>
</evidence>
<dbReference type="RefSeq" id="WP_144853408.1">
    <property type="nucleotide sequence ID" value="NZ_VMRJ01000009.1"/>
</dbReference>
<dbReference type="PANTHER" id="PTHR38733">
    <property type="entry name" value="PROTEIN MCRC"/>
    <property type="match status" value="1"/>
</dbReference>
<evidence type="ECO:0000313" key="1">
    <source>
        <dbReference type="EMBL" id="TVT36759.1"/>
    </source>
</evidence>
<sequence>MLVQVREHAKWKEEPATYQGLDGLTLRFKGREQEEGICVAVREVGNKWLLKTHYYVGAGWLRPGEVAVQVQPKLNEAGRNLNHLAMLFACLSNTEVIPHLGELYELDLEAPPVSLPRQDDLLTPVLVAHFLHLVSTVVRQGLRKGYNPVKRELRGRVKGKIEVAKTLRQGVLKGRPLAVACAYEEFSVDIPENRLLKQALRFAGHHLQRYPALEVELAPLLRYCEPAFVDVSEDDEWQSGLNSGRNSLYRSYNEAIRVGQLLLRRFGYSLREAEEKAGDSIMVPPHWLDMSRLFELYVLGLLRKQFGERILYGEDQAKAKYGLPDFLLTGETPWIIDTKYKRAYQKRDYLIEDVRQLSGYARDTGVLERLGYVSPEEQTKAMINCLIVYPQRLSGAAELAKMVEAFPAEDQLQDFAIKQFVSFYKLAVCLPQLANSDSTID</sequence>
<dbReference type="EMBL" id="VMRJ01000009">
    <property type="protein sequence ID" value="TVT36759.1"/>
    <property type="molecule type" value="Genomic_DNA"/>
</dbReference>
<evidence type="ECO:0000313" key="2">
    <source>
        <dbReference type="Proteomes" id="UP000317624"/>
    </source>
</evidence>
<comment type="caution">
    <text evidence="1">The sequence shown here is derived from an EMBL/GenBank/DDBJ whole genome shotgun (WGS) entry which is preliminary data.</text>
</comment>
<protein>
    <recommendedName>
        <fullName evidence="3">Restriction endonuclease</fullName>
    </recommendedName>
</protein>
<dbReference type="OrthoDB" id="5148566at2"/>
<proteinExistence type="predicted"/>
<gene>
    <name evidence="1" type="ORF">FNT36_24920</name>
</gene>
<accession>A0A558BJR9</accession>